<comment type="caution">
    <text evidence="1">The sequence shown here is derived from an EMBL/GenBank/DDBJ whole genome shotgun (WGS) entry which is preliminary data.</text>
</comment>
<organism evidence="1 2">
    <name type="scientific">Portunus trituberculatus</name>
    <name type="common">Swimming crab</name>
    <name type="synonym">Neptunus trituberculatus</name>
    <dbReference type="NCBI Taxonomy" id="210409"/>
    <lineage>
        <taxon>Eukaryota</taxon>
        <taxon>Metazoa</taxon>
        <taxon>Ecdysozoa</taxon>
        <taxon>Arthropoda</taxon>
        <taxon>Crustacea</taxon>
        <taxon>Multicrustacea</taxon>
        <taxon>Malacostraca</taxon>
        <taxon>Eumalacostraca</taxon>
        <taxon>Eucarida</taxon>
        <taxon>Decapoda</taxon>
        <taxon>Pleocyemata</taxon>
        <taxon>Brachyura</taxon>
        <taxon>Eubrachyura</taxon>
        <taxon>Portunoidea</taxon>
        <taxon>Portunidae</taxon>
        <taxon>Portuninae</taxon>
        <taxon>Portunus</taxon>
    </lineage>
</organism>
<protein>
    <submittedName>
        <fullName evidence="1">Uncharacterized protein</fullName>
    </submittedName>
</protein>
<evidence type="ECO:0000313" key="2">
    <source>
        <dbReference type="Proteomes" id="UP000324222"/>
    </source>
</evidence>
<evidence type="ECO:0000313" key="1">
    <source>
        <dbReference type="EMBL" id="MPD05821.1"/>
    </source>
</evidence>
<dbReference type="Proteomes" id="UP000324222">
    <property type="component" value="Unassembled WGS sequence"/>
</dbReference>
<dbReference type="AlphaFoldDB" id="A0A5B7K9Z9"/>
<proteinExistence type="predicted"/>
<gene>
    <name evidence="1" type="ORF">E2C01_101589</name>
</gene>
<reference evidence="1 2" key="1">
    <citation type="submission" date="2019-05" db="EMBL/GenBank/DDBJ databases">
        <title>Another draft genome of Portunus trituberculatus and its Hox gene families provides insights of decapod evolution.</title>
        <authorList>
            <person name="Jeong J.-H."/>
            <person name="Song I."/>
            <person name="Kim S."/>
            <person name="Choi T."/>
            <person name="Kim D."/>
            <person name="Ryu S."/>
            <person name="Kim W."/>
        </authorList>
    </citation>
    <scope>NUCLEOTIDE SEQUENCE [LARGE SCALE GENOMIC DNA]</scope>
    <source>
        <tissue evidence="1">Muscle</tissue>
    </source>
</reference>
<name>A0A5B7K9Z9_PORTR</name>
<sequence>MRSKETVLRLRPLPGDPAVCQDSSLAATLQHTLPRKVRTALLITSVRLNDSGQWRAGHTCHAMIYHRQSPMYHRRSTHVNCRLWLRQVGDTARGSSSP</sequence>
<keyword evidence="2" id="KW-1185">Reference proteome</keyword>
<dbReference type="EMBL" id="VSRR010147922">
    <property type="protein sequence ID" value="MPD05821.1"/>
    <property type="molecule type" value="Genomic_DNA"/>
</dbReference>
<accession>A0A5B7K9Z9</accession>